<accession>A0A8J2P269</accession>
<evidence type="ECO:0000313" key="2">
    <source>
        <dbReference type="EMBL" id="CAG7728239.1"/>
    </source>
</evidence>
<sequence length="100" mass="11443">MYLRKGSKFRTAINYGILKLQETGQIRYLTIRWLPRAGYRACENVGDRITSIALHHTETAFIFLAVSTVSALFCLVSEIVVDWKYGHRQSVKNVPLSQPE</sequence>
<evidence type="ECO:0000313" key="3">
    <source>
        <dbReference type="Proteomes" id="UP000708208"/>
    </source>
</evidence>
<gene>
    <name evidence="2" type="ORF">AFUS01_LOCUS17033</name>
</gene>
<proteinExistence type="predicted"/>
<dbReference type="AlphaFoldDB" id="A0A8J2P269"/>
<comment type="caution">
    <text evidence="2">The sequence shown here is derived from an EMBL/GenBank/DDBJ whole genome shotgun (WGS) entry which is preliminary data.</text>
</comment>
<keyword evidence="1" id="KW-0472">Membrane</keyword>
<organism evidence="2 3">
    <name type="scientific">Allacma fusca</name>
    <dbReference type="NCBI Taxonomy" id="39272"/>
    <lineage>
        <taxon>Eukaryota</taxon>
        <taxon>Metazoa</taxon>
        <taxon>Ecdysozoa</taxon>
        <taxon>Arthropoda</taxon>
        <taxon>Hexapoda</taxon>
        <taxon>Collembola</taxon>
        <taxon>Symphypleona</taxon>
        <taxon>Sminthuridae</taxon>
        <taxon>Allacma</taxon>
    </lineage>
</organism>
<evidence type="ECO:0000256" key="1">
    <source>
        <dbReference type="SAM" id="Phobius"/>
    </source>
</evidence>
<keyword evidence="1" id="KW-1133">Transmembrane helix</keyword>
<feature type="transmembrane region" description="Helical" evidence="1">
    <location>
        <begin position="60"/>
        <end position="81"/>
    </location>
</feature>
<name>A0A8J2P269_9HEXA</name>
<keyword evidence="1" id="KW-0812">Transmembrane</keyword>
<keyword evidence="3" id="KW-1185">Reference proteome</keyword>
<protein>
    <submittedName>
        <fullName evidence="2">Uncharacterized protein</fullName>
    </submittedName>
</protein>
<dbReference type="Proteomes" id="UP000708208">
    <property type="component" value="Unassembled WGS sequence"/>
</dbReference>
<reference evidence="2" key="1">
    <citation type="submission" date="2021-06" db="EMBL/GenBank/DDBJ databases">
        <authorList>
            <person name="Hodson N. C."/>
            <person name="Mongue J. A."/>
            <person name="Jaron S. K."/>
        </authorList>
    </citation>
    <scope>NUCLEOTIDE SEQUENCE</scope>
</reference>
<dbReference type="EMBL" id="CAJVCH010160551">
    <property type="protein sequence ID" value="CAG7728239.1"/>
    <property type="molecule type" value="Genomic_DNA"/>
</dbReference>